<evidence type="ECO:0000313" key="2">
    <source>
        <dbReference type="Proteomes" id="UP000828941"/>
    </source>
</evidence>
<comment type="caution">
    <text evidence="1">The sequence shown here is derived from an EMBL/GenBank/DDBJ whole genome shotgun (WGS) entry which is preliminary data.</text>
</comment>
<reference evidence="1 2" key="1">
    <citation type="journal article" date="2022" name="DNA Res.">
        <title>Chromosomal-level genome assembly of the orchid tree Bauhinia variegata (Leguminosae; Cercidoideae) supports the allotetraploid origin hypothesis of Bauhinia.</title>
        <authorList>
            <person name="Zhong Y."/>
            <person name="Chen Y."/>
            <person name="Zheng D."/>
            <person name="Pang J."/>
            <person name="Liu Y."/>
            <person name="Luo S."/>
            <person name="Meng S."/>
            <person name="Qian L."/>
            <person name="Wei D."/>
            <person name="Dai S."/>
            <person name="Zhou R."/>
        </authorList>
    </citation>
    <scope>NUCLEOTIDE SEQUENCE [LARGE SCALE GENOMIC DNA]</scope>
    <source>
        <strain evidence="1">BV-YZ2020</strain>
    </source>
</reference>
<name>A0ACB9QBQ4_BAUVA</name>
<organism evidence="1 2">
    <name type="scientific">Bauhinia variegata</name>
    <name type="common">Purple orchid tree</name>
    <name type="synonym">Phanera variegata</name>
    <dbReference type="NCBI Taxonomy" id="167791"/>
    <lineage>
        <taxon>Eukaryota</taxon>
        <taxon>Viridiplantae</taxon>
        <taxon>Streptophyta</taxon>
        <taxon>Embryophyta</taxon>
        <taxon>Tracheophyta</taxon>
        <taxon>Spermatophyta</taxon>
        <taxon>Magnoliopsida</taxon>
        <taxon>eudicotyledons</taxon>
        <taxon>Gunneridae</taxon>
        <taxon>Pentapetalae</taxon>
        <taxon>rosids</taxon>
        <taxon>fabids</taxon>
        <taxon>Fabales</taxon>
        <taxon>Fabaceae</taxon>
        <taxon>Cercidoideae</taxon>
        <taxon>Cercideae</taxon>
        <taxon>Bauhiniinae</taxon>
        <taxon>Bauhinia</taxon>
    </lineage>
</organism>
<sequence length="151" mass="17568">MGDSRDTDVKRVVTAGDDLVKVLKEKRDINSLTQCLEQSKSLISSCDSDFNEVYLLLKVISNELNDLERQRLSVQEQKQTLQKHEQDDLRVQMMLSMYASVTKIIPNLDDQSKISGYIVDREREEFEKFEYDPSKMTSFDVCNDTWKMVNS</sequence>
<dbReference type="EMBL" id="CM039426">
    <property type="protein sequence ID" value="KAI4358035.1"/>
    <property type="molecule type" value="Genomic_DNA"/>
</dbReference>
<accession>A0ACB9QBQ4</accession>
<gene>
    <name evidence="1" type="ORF">L6164_001945</name>
</gene>
<protein>
    <submittedName>
        <fullName evidence="1">Uncharacterized protein</fullName>
    </submittedName>
</protein>
<evidence type="ECO:0000313" key="1">
    <source>
        <dbReference type="EMBL" id="KAI4358035.1"/>
    </source>
</evidence>
<proteinExistence type="predicted"/>
<dbReference type="Proteomes" id="UP000828941">
    <property type="component" value="Chromosome 1"/>
</dbReference>
<keyword evidence="2" id="KW-1185">Reference proteome</keyword>